<dbReference type="Pfam" id="PF01345">
    <property type="entry name" value="DUF11"/>
    <property type="match status" value="2"/>
</dbReference>
<evidence type="ECO:0000259" key="1">
    <source>
        <dbReference type="Pfam" id="PF01345"/>
    </source>
</evidence>
<comment type="caution">
    <text evidence="2">The sequence shown here is derived from an EMBL/GenBank/DDBJ whole genome shotgun (WGS) entry which is preliminary data.</text>
</comment>
<gene>
    <name evidence="2" type="ORF">KYD98_04040</name>
</gene>
<dbReference type="InterPro" id="IPR047589">
    <property type="entry name" value="DUF11_rpt"/>
</dbReference>
<dbReference type="PANTHER" id="PTHR34819">
    <property type="entry name" value="LARGE CYSTEINE-RICH PERIPLASMIC PROTEIN OMCB"/>
    <property type="match status" value="1"/>
</dbReference>
<dbReference type="NCBIfam" id="TIGR01451">
    <property type="entry name" value="B_ant_repeat"/>
    <property type="match status" value="2"/>
</dbReference>
<accession>A0ABS7AKS0</accession>
<protein>
    <submittedName>
        <fullName evidence="2">DUF11 domain-containing protein</fullName>
    </submittedName>
</protein>
<organism evidence="2 3">
    <name type="scientific">Clostridium weizhouense</name>
    <dbReference type="NCBI Taxonomy" id="2859781"/>
    <lineage>
        <taxon>Bacteria</taxon>
        <taxon>Bacillati</taxon>
        <taxon>Bacillota</taxon>
        <taxon>Clostridia</taxon>
        <taxon>Eubacteriales</taxon>
        <taxon>Clostridiaceae</taxon>
        <taxon>Clostridium</taxon>
    </lineage>
</organism>
<dbReference type="Proteomes" id="UP001519921">
    <property type="component" value="Unassembled WGS sequence"/>
</dbReference>
<dbReference type="Gene3D" id="2.60.40.740">
    <property type="match status" value="1"/>
</dbReference>
<reference evidence="2 3" key="1">
    <citation type="submission" date="2021-07" db="EMBL/GenBank/DDBJ databases">
        <title>Clostridium weizhouense sp. nov., an anaerobic bacterium isolated from activated sludge of Petroleum wastewater.</title>
        <authorList>
            <person name="Li Q."/>
        </authorList>
    </citation>
    <scope>NUCLEOTIDE SEQUENCE [LARGE SCALE GENOMIC DNA]</scope>
    <source>
        <strain evidence="2 3">YB-6</strain>
    </source>
</reference>
<dbReference type="PANTHER" id="PTHR34819:SF3">
    <property type="entry name" value="CELL SURFACE PROTEIN"/>
    <property type="match status" value="1"/>
</dbReference>
<dbReference type="InterPro" id="IPR001434">
    <property type="entry name" value="OmcB-like_DUF11"/>
</dbReference>
<proteinExistence type="predicted"/>
<dbReference type="RefSeq" id="WP_219778299.1">
    <property type="nucleotide sequence ID" value="NZ_JAHXPT010000002.1"/>
</dbReference>
<dbReference type="InterPro" id="IPR051172">
    <property type="entry name" value="Chlamydia_OmcB"/>
</dbReference>
<feature type="domain" description="DUF11" evidence="1">
    <location>
        <begin position="131"/>
        <end position="235"/>
    </location>
</feature>
<dbReference type="EMBL" id="JAHXPT010000002">
    <property type="protein sequence ID" value="MBW6409251.1"/>
    <property type="molecule type" value="Genomic_DNA"/>
</dbReference>
<evidence type="ECO:0000313" key="3">
    <source>
        <dbReference type="Proteomes" id="UP001519921"/>
    </source>
</evidence>
<keyword evidence="3" id="KW-1185">Reference proteome</keyword>
<name>A0ABS7AKS0_9CLOT</name>
<evidence type="ECO:0000313" key="2">
    <source>
        <dbReference type="EMBL" id="MBW6409251.1"/>
    </source>
</evidence>
<feature type="domain" description="DUF11" evidence="1">
    <location>
        <begin position="4"/>
        <end position="115"/>
    </location>
</feature>
<sequence>MGILSVSKIADRSYMFIGISNKIRYSIVITNTGNERVNSIKVNDILSKGACFIPGTLTLNGCRKEELKNQIINIGYMDPEESIIISFDAKVNPNCPPDYVSNKAVVTYMDNYNNSMKVESNEVVTPVINIDVCLKKSVDKKVATVGEIISYFILIRNNSNVNITEVMFYDELSECLNLLPSSVFIGETPQYIDTFNGGINLGTINANSSITISFQAEVLCRPKPSTITNVASVDYYYTISDNGINVTSTGESTSNCATTKILSSNCCC</sequence>